<evidence type="ECO:0000313" key="2">
    <source>
        <dbReference type="Proteomes" id="UP001057452"/>
    </source>
</evidence>
<protein>
    <submittedName>
        <fullName evidence="1">Uncharacterized protein</fullName>
    </submittedName>
</protein>
<accession>A0ACB9W7I6</accession>
<reference evidence="1" key="1">
    <citation type="submission" date="2022-05" db="EMBL/GenBank/DDBJ databases">
        <title>Chromosome-level genome of Chaenocephalus aceratus.</title>
        <authorList>
            <person name="Park H."/>
        </authorList>
    </citation>
    <scope>NUCLEOTIDE SEQUENCE</scope>
    <source>
        <strain evidence="1">KU_202001</strain>
    </source>
</reference>
<dbReference type="EMBL" id="CM043802">
    <property type="protein sequence ID" value="KAI4808432.1"/>
    <property type="molecule type" value="Genomic_DNA"/>
</dbReference>
<dbReference type="Proteomes" id="UP001057452">
    <property type="component" value="Chromosome 18"/>
</dbReference>
<gene>
    <name evidence="1" type="ORF">KUCAC02_000492</name>
</gene>
<proteinExistence type="predicted"/>
<sequence>MVCREVTCEENFMQVSVRSDVACPIGTMKADWDAVVQTAYASAASDWQVMFQRVDEEPTPMSLAEAHELGYEFDLTEGRLVFRAPYGQPDSFCTEVNSVPVEAAHVTLFSRQHWVVLMVDLVAACSMGQCYNI</sequence>
<name>A0ACB9W7I6_CHAAC</name>
<keyword evidence="2" id="KW-1185">Reference proteome</keyword>
<comment type="caution">
    <text evidence="1">The sequence shown here is derived from an EMBL/GenBank/DDBJ whole genome shotgun (WGS) entry which is preliminary data.</text>
</comment>
<evidence type="ECO:0000313" key="1">
    <source>
        <dbReference type="EMBL" id="KAI4808432.1"/>
    </source>
</evidence>
<organism evidence="1 2">
    <name type="scientific">Chaenocephalus aceratus</name>
    <name type="common">Blackfin icefish</name>
    <name type="synonym">Chaenichthys aceratus</name>
    <dbReference type="NCBI Taxonomy" id="36190"/>
    <lineage>
        <taxon>Eukaryota</taxon>
        <taxon>Metazoa</taxon>
        <taxon>Chordata</taxon>
        <taxon>Craniata</taxon>
        <taxon>Vertebrata</taxon>
        <taxon>Euteleostomi</taxon>
        <taxon>Actinopterygii</taxon>
        <taxon>Neopterygii</taxon>
        <taxon>Teleostei</taxon>
        <taxon>Neoteleostei</taxon>
        <taxon>Acanthomorphata</taxon>
        <taxon>Eupercaria</taxon>
        <taxon>Perciformes</taxon>
        <taxon>Notothenioidei</taxon>
        <taxon>Channichthyidae</taxon>
        <taxon>Chaenocephalus</taxon>
    </lineage>
</organism>